<keyword evidence="9" id="KW-1185">Reference proteome</keyword>
<evidence type="ECO:0000256" key="5">
    <source>
        <dbReference type="ARBA" id="ARBA00022729"/>
    </source>
</evidence>
<keyword evidence="7" id="KW-0472">Membrane</keyword>
<protein>
    <recommendedName>
        <fullName evidence="6">S-protein homolog</fullName>
    </recommendedName>
</protein>
<dbReference type="Proteomes" id="UP001497516">
    <property type="component" value="Chromosome 6"/>
</dbReference>
<evidence type="ECO:0000256" key="6">
    <source>
        <dbReference type="RuleBase" id="RU367044"/>
    </source>
</evidence>
<keyword evidence="3 6" id="KW-0713">Self-incompatibility</keyword>
<evidence type="ECO:0000256" key="7">
    <source>
        <dbReference type="SAM" id="Phobius"/>
    </source>
</evidence>
<feature type="transmembrane region" description="Helical" evidence="7">
    <location>
        <begin position="12"/>
        <end position="40"/>
    </location>
</feature>
<name>A0AAV2F3P8_9ROSI</name>
<dbReference type="PANTHER" id="PTHR31232:SF142">
    <property type="entry name" value="S-PROTEIN HOMOLOG"/>
    <property type="match status" value="1"/>
</dbReference>
<comment type="subcellular location">
    <subcellularLocation>
        <location evidence="1 6">Secreted</location>
    </subcellularLocation>
</comment>
<sequence length="166" mass="19106">MGRGSSNKMISNVTILLSIIIIIVSNLLLSATTVASFSFWPYHYVHVTNELTGGKVLLVHCKSGTRDLGVQNITPAKELTWRFRPGFLVVSTLYWCYVAPDDSHHIHFDAWTNDVAGKYEYDYNMSWVVKDDGLYVRIPTRGDLCWQKWDQGRMERDSEILLTRFN</sequence>
<evidence type="ECO:0000256" key="1">
    <source>
        <dbReference type="ARBA" id="ARBA00004613"/>
    </source>
</evidence>
<dbReference type="EMBL" id="OZ034819">
    <property type="protein sequence ID" value="CAL1392779.1"/>
    <property type="molecule type" value="Genomic_DNA"/>
</dbReference>
<keyword evidence="7" id="KW-1133">Transmembrane helix</keyword>
<evidence type="ECO:0000256" key="2">
    <source>
        <dbReference type="ARBA" id="ARBA00005581"/>
    </source>
</evidence>
<dbReference type="PANTHER" id="PTHR31232">
    <property type="match status" value="1"/>
</dbReference>
<dbReference type="AlphaFoldDB" id="A0AAV2F3P8"/>
<keyword evidence="7" id="KW-0812">Transmembrane</keyword>
<proteinExistence type="inferred from homology"/>
<evidence type="ECO:0000256" key="4">
    <source>
        <dbReference type="ARBA" id="ARBA00022525"/>
    </source>
</evidence>
<organism evidence="8 9">
    <name type="scientific">Linum trigynum</name>
    <dbReference type="NCBI Taxonomy" id="586398"/>
    <lineage>
        <taxon>Eukaryota</taxon>
        <taxon>Viridiplantae</taxon>
        <taxon>Streptophyta</taxon>
        <taxon>Embryophyta</taxon>
        <taxon>Tracheophyta</taxon>
        <taxon>Spermatophyta</taxon>
        <taxon>Magnoliopsida</taxon>
        <taxon>eudicotyledons</taxon>
        <taxon>Gunneridae</taxon>
        <taxon>Pentapetalae</taxon>
        <taxon>rosids</taxon>
        <taxon>fabids</taxon>
        <taxon>Malpighiales</taxon>
        <taxon>Linaceae</taxon>
        <taxon>Linum</taxon>
    </lineage>
</organism>
<dbReference type="GO" id="GO:0005576">
    <property type="term" value="C:extracellular region"/>
    <property type="evidence" value="ECO:0007669"/>
    <property type="project" value="UniProtKB-SubCell"/>
</dbReference>
<evidence type="ECO:0000256" key="3">
    <source>
        <dbReference type="ARBA" id="ARBA00022471"/>
    </source>
</evidence>
<accession>A0AAV2F3P8</accession>
<keyword evidence="5" id="KW-0732">Signal</keyword>
<keyword evidence="4 6" id="KW-0964">Secreted</keyword>
<comment type="similarity">
    <text evidence="2 6">Belongs to the plant self-incompatibility (S1) protein family.</text>
</comment>
<evidence type="ECO:0000313" key="9">
    <source>
        <dbReference type="Proteomes" id="UP001497516"/>
    </source>
</evidence>
<dbReference type="GO" id="GO:0060320">
    <property type="term" value="P:rejection of self pollen"/>
    <property type="evidence" value="ECO:0007669"/>
    <property type="project" value="UniProtKB-KW"/>
</dbReference>
<evidence type="ECO:0000313" key="8">
    <source>
        <dbReference type="EMBL" id="CAL1392779.1"/>
    </source>
</evidence>
<dbReference type="Pfam" id="PF05938">
    <property type="entry name" value="Self-incomp_S1"/>
    <property type="match status" value="1"/>
</dbReference>
<reference evidence="8 9" key="1">
    <citation type="submission" date="2024-04" db="EMBL/GenBank/DDBJ databases">
        <authorList>
            <person name="Fracassetti M."/>
        </authorList>
    </citation>
    <scope>NUCLEOTIDE SEQUENCE [LARGE SCALE GENOMIC DNA]</scope>
</reference>
<dbReference type="InterPro" id="IPR010264">
    <property type="entry name" value="Self-incomp_S1"/>
</dbReference>
<gene>
    <name evidence="8" type="ORF">LTRI10_LOCUS33398</name>
</gene>